<keyword evidence="2" id="KW-1185">Reference proteome</keyword>
<dbReference type="Pfam" id="PF13671">
    <property type="entry name" value="AAA_33"/>
    <property type="match status" value="1"/>
</dbReference>
<dbReference type="AlphaFoldDB" id="A0A7X2V6D4"/>
<comment type="caution">
    <text evidence="1">The sequence shown here is derived from an EMBL/GenBank/DDBJ whole genome shotgun (WGS) entry which is preliminary data.</text>
</comment>
<dbReference type="Proteomes" id="UP000434639">
    <property type="component" value="Unassembled WGS sequence"/>
</dbReference>
<dbReference type="EMBL" id="WMIB01000039">
    <property type="protein sequence ID" value="MTH55752.1"/>
    <property type="molecule type" value="Genomic_DNA"/>
</dbReference>
<dbReference type="SUPFAM" id="SSF52540">
    <property type="entry name" value="P-loop containing nucleoside triphosphate hydrolases"/>
    <property type="match status" value="1"/>
</dbReference>
<protein>
    <submittedName>
        <fullName evidence="1">AAA family ATPase</fullName>
    </submittedName>
</protein>
<dbReference type="InterPro" id="IPR027417">
    <property type="entry name" value="P-loop_NTPase"/>
</dbReference>
<dbReference type="Gene3D" id="3.40.50.300">
    <property type="entry name" value="P-loop containing nucleotide triphosphate hydrolases"/>
    <property type="match status" value="1"/>
</dbReference>
<name>A0A7X2V6D4_9BACI</name>
<organism evidence="1 2">
    <name type="scientific">Metabacillus mangrovi</name>
    <dbReference type="NCBI Taxonomy" id="1491830"/>
    <lineage>
        <taxon>Bacteria</taxon>
        <taxon>Bacillati</taxon>
        <taxon>Bacillota</taxon>
        <taxon>Bacilli</taxon>
        <taxon>Bacillales</taxon>
        <taxon>Bacillaceae</taxon>
        <taxon>Metabacillus</taxon>
    </lineage>
</organism>
<gene>
    <name evidence="1" type="ORF">GKZ89_20375</name>
</gene>
<evidence type="ECO:0000313" key="1">
    <source>
        <dbReference type="EMBL" id="MTH55752.1"/>
    </source>
</evidence>
<accession>A0A7X2V6D4</accession>
<reference evidence="1 2" key="1">
    <citation type="journal article" date="2017" name="Int. J. Syst. Evol. Microbiol.">
        <title>Bacillus mangrovi sp. nov., isolated from a sediment sample from a mangrove forest.</title>
        <authorList>
            <person name="Gupta V."/>
            <person name="Singh P.K."/>
            <person name="Korpole S."/>
            <person name="Tanuku N.R.S."/>
            <person name="Pinnaka A.K."/>
        </authorList>
    </citation>
    <scope>NUCLEOTIDE SEQUENCE [LARGE SCALE GENOMIC DNA]</scope>
    <source>
        <strain evidence="1 2">KCTC 33872</strain>
    </source>
</reference>
<proteinExistence type="predicted"/>
<evidence type="ECO:0000313" key="2">
    <source>
        <dbReference type="Proteomes" id="UP000434639"/>
    </source>
</evidence>
<sequence length="142" mass="16500">MGRGPVRGFLFRLSIDEEIWAQHGKYGIDFSPEEYEVLKCEAENKLRELMIERIKTGQSVVIDFSFWRRAKRVLYKRLIEEAGGEWRLLYLKVPPDELRRRLAIHSKRSDANAAFPITEAILTAYLEGFEEPDGEGETVIEP</sequence>
<dbReference type="OrthoDB" id="2639622at2"/>